<proteinExistence type="predicted"/>
<feature type="transmembrane region" description="Helical" evidence="1">
    <location>
        <begin position="21"/>
        <end position="41"/>
    </location>
</feature>
<dbReference type="GO" id="GO:0080120">
    <property type="term" value="P:CAAX-box protein maturation"/>
    <property type="evidence" value="ECO:0007669"/>
    <property type="project" value="UniProtKB-ARBA"/>
</dbReference>
<dbReference type="Pfam" id="PF02517">
    <property type="entry name" value="Rce1-like"/>
    <property type="match status" value="1"/>
</dbReference>
<dbReference type="EMBL" id="AZHW01000577">
    <property type="protein sequence ID" value="ETW98197.1"/>
    <property type="molecule type" value="Genomic_DNA"/>
</dbReference>
<gene>
    <name evidence="3" type="ORF">ETSY1_19725</name>
</gene>
<dbReference type="GO" id="GO:0004175">
    <property type="term" value="F:endopeptidase activity"/>
    <property type="evidence" value="ECO:0007669"/>
    <property type="project" value="UniProtKB-ARBA"/>
</dbReference>
<evidence type="ECO:0000256" key="1">
    <source>
        <dbReference type="SAM" id="Phobius"/>
    </source>
</evidence>
<keyword evidence="4" id="KW-1185">Reference proteome</keyword>
<keyword evidence="1" id="KW-0812">Transmembrane</keyword>
<evidence type="ECO:0000313" key="4">
    <source>
        <dbReference type="Proteomes" id="UP000019141"/>
    </source>
</evidence>
<accession>W4LJN6</accession>
<feature type="transmembrane region" description="Helical" evidence="1">
    <location>
        <begin position="53"/>
        <end position="74"/>
    </location>
</feature>
<feature type="transmembrane region" description="Helical" evidence="1">
    <location>
        <begin position="135"/>
        <end position="152"/>
    </location>
</feature>
<protein>
    <recommendedName>
        <fullName evidence="2">CAAX prenyl protease 2/Lysostaphin resistance protein A-like domain-containing protein</fullName>
    </recommendedName>
</protein>
<feature type="domain" description="CAAX prenyl protease 2/Lysostaphin resistance protein A-like" evidence="2">
    <location>
        <begin position="51"/>
        <end position="147"/>
    </location>
</feature>
<reference evidence="3 4" key="1">
    <citation type="journal article" date="2014" name="Nature">
        <title>An environmental bacterial taxon with a large and distinct metabolic repertoire.</title>
        <authorList>
            <person name="Wilson M.C."/>
            <person name="Mori T."/>
            <person name="Ruckert C."/>
            <person name="Uria A.R."/>
            <person name="Helf M.J."/>
            <person name="Takada K."/>
            <person name="Gernert C."/>
            <person name="Steffens U.A."/>
            <person name="Heycke N."/>
            <person name="Schmitt S."/>
            <person name="Rinke C."/>
            <person name="Helfrich E.J."/>
            <person name="Brachmann A.O."/>
            <person name="Gurgui C."/>
            <person name="Wakimoto T."/>
            <person name="Kracht M."/>
            <person name="Crusemann M."/>
            <person name="Hentschel U."/>
            <person name="Abe I."/>
            <person name="Matsunaga S."/>
            <person name="Kalinowski J."/>
            <person name="Takeyama H."/>
            <person name="Piel J."/>
        </authorList>
    </citation>
    <scope>NUCLEOTIDE SEQUENCE [LARGE SCALE GENOMIC DNA]</scope>
    <source>
        <strain evidence="4">TSY1</strain>
    </source>
</reference>
<keyword evidence="1" id="KW-1133">Transmembrane helix</keyword>
<name>W4LJN6_ENTF1</name>
<dbReference type="Proteomes" id="UP000019141">
    <property type="component" value="Unassembled WGS sequence"/>
</dbReference>
<comment type="caution">
    <text evidence="3">The sequence shown here is derived from an EMBL/GenBank/DDBJ whole genome shotgun (WGS) entry which is preliminary data.</text>
</comment>
<dbReference type="HOGENOM" id="CLU_140160_0_0_7"/>
<dbReference type="AlphaFoldDB" id="W4LJN6"/>
<evidence type="ECO:0000259" key="2">
    <source>
        <dbReference type="Pfam" id="PF02517"/>
    </source>
</evidence>
<sequence>MGNIARDMGLAPAGPFLRERCFLLALFAGAVFWGGLALSVPLRPISLPQVFSWPFWSLAVWHPLAEELIFRGFVQGQLLDRAWGRRAMAGLSCANGLTTVIFVLGHFWQHPPLWALAVAAPSLVFGYVRDRYGSVYPAIVLHMIYNAGYFGLTGLP</sequence>
<organism evidence="3 4">
    <name type="scientific">Entotheonella factor</name>
    <dbReference type="NCBI Taxonomy" id="1429438"/>
    <lineage>
        <taxon>Bacteria</taxon>
        <taxon>Pseudomonadati</taxon>
        <taxon>Nitrospinota/Tectimicrobiota group</taxon>
        <taxon>Candidatus Tectimicrobiota</taxon>
        <taxon>Candidatus Entotheonellia</taxon>
        <taxon>Candidatus Entotheonellales</taxon>
        <taxon>Candidatus Entotheonellaceae</taxon>
        <taxon>Candidatus Entotheonella</taxon>
    </lineage>
</organism>
<dbReference type="InterPro" id="IPR003675">
    <property type="entry name" value="Rce1/LyrA-like_dom"/>
</dbReference>
<feature type="transmembrane region" description="Helical" evidence="1">
    <location>
        <begin position="86"/>
        <end position="105"/>
    </location>
</feature>
<dbReference type="NCBIfam" id="NF033192">
    <property type="entry name" value="JDVT-CAAX"/>
    <property type="match status" value="1"/>
</dbReference>
<evidence type="ECO:0000313" key="3">
    <source>
        <dbReference type="EMBL" id="ETW98197.1"/>
    </source>
</evidence>
<keyword evidence="1" id="KW-0472">Membrane</keyword>